<evidence type="ECO:0000256" key="2">
    <source>
        <dbReference type="ARBA" id="ARBA00022723"/>
    </source>
</evidence>
<accession>A0A2R6R1J1</accession>
<dbReference type="STRING" id="1590841.A0A2R6R1J1"/>
<dbReference type="GO" id="GO:0009640">
    <property type="term" value="P:photomorphogenesis"/>
    <property type="evidence" value="ECO:0007669"/>
    <property type="project" value="TreeGrafter"/>
</dbReference>
<dbReference type="AlphaFoldDB" id="A0A2R6R1J1"/>
<feature type="domain" description="B box-type" evidence="10">
    <location>
        <begin position="37"/>
        <end position="84"/>
    </location>
</feature>
<reference evidence="12" key="2">
    <citation type="journal article" date="2018" name="BMC Genomics">
        <title>A manually annotated Actinidia chinensis var. chinensis (kiwifruit) genome highlights the challenges associated with draft genomes and gene prediction in plants.</title>
        <authorList>
            <person name="Pilkington S.M."/>
            <person name="Crowhurst R."/>
            <person name="Hilario E."/>
            <person name="Nardozza S."/>
            <person name="Fraser L."/>
            <person name="Peng Y."/>
            <person name="Gunaseelan K."/>
            <person name="Simpson R."/>
            <person name="Tahir J."/>
            <person name="Deroles S.C."/>
            <person name="Templeton K."/>
            <person name="Luo Z."/>
            <person name="Davy M."/>
            <person name="Cheng C."/>
            <person name="McNeilage M."/>
            <person name="Scaglione D."/>
            <person name="Liu Y."/>
            <person name="Zhang Q."/>
            <person name="Datson P."/>
            <person name="De Silva N."/>
            <person name="Gardiner S.E."/>
            <person name="Bassett H."/>
            <person name="Chagne D."/>
            <person name="McCallum J."/>
            <person name="Dzierzon H."/>
            <person name="Deng C."/>
            <person name="Wang Y.Y."/>
            <person name="Barron L."/>
            <person name="Manako K."/>
            <person name="Bowen J."/>
            <person name="Foster T.M."/>
            <person name="Erridge Z.A."/>
            <person name="Tiffin H."/>
            <person name="Waite C.N."/>
            <person name="Davies K.M."/>
            <person name="Grierson E.P."/>
            <person name="Laing W.A."/>
            <person name="Kirk R."/>
            <person name="Chen X."/>
            <person name="Wood M."/>
            <person name="Montefiori M."/>
            <person name="Brummell D.A."/>
            <person name="Schwinn K.E."/>
            <person name="Catanach A."/>
            <person name="Fullerton C."/>
            <person name="Li D."/>
            <person name="Meiyalaghan S."/>
            <person name="Nieuwenhuizen N."/>
            <person name="Read N."/>
            <person name="Prakash R."/>
            <person name="Hunter D."/>
            <person name="Zhang H."/>
            <person name="McKenzie M."/>
            <person name="Knabel M."/>
            <person name="Harris A."/>
            <person name="Allan A.C."/>
            <person name="Gleave A."/>
            <person name="Chen A."/>
            <person name="Janssen B.J."/>
            <person name="Plunkett B."/>
            <person name="Ampomah-Dwamena C."/>
            <person name="Voogd C."/>
            <person name="Leif D."/>
            <person name="Lafferty D."/>
            <person name="Souleyre E.J.F."/>
            <person name="Varkonyi-Gasic E."/>
            <person name="Gambi F."/>
            <person name="Hanley J."/>
            <person name="Yao J.L."/>
            <person name="Cheung J."/>
            <person name="David K.M."/>
            <person name="Warren B."/>
            <person name="Marsh K."/>
            <person name="Snowden K.C."/>
            <person name="Lin-Wang K."/>
            <person name="Brian L."/>
            <person name="Martinez-Sanchez M."/>
            <person name="Wang M."/>
            <person name="Ileperuma N."/>
            <person name="Macnee N."/>
            <person name="Campin R."/>
            <person name="McAtee P."/>
            <person name="Drummond R.S.M."/>
            <person name="Espley R.V."/>
            <person name="Ireland H.S."/>
            <person name="Wu R."/>
            <person name="Atkinson R.G."/>
            <person name="Karunairetnam S."/>
            <person name="Bulley S."/>
            <person name="Chunkath S."/>
            <person name="Hanley Z."/>
            <person name="Storey R."/>
            <person name="Thrimawithana A.H."/>
            <person name="Thomson S."/>
            <person name="David C."/>
            <person name="Testolin R."/>
            <person name="Huang H."/>
            <person name="Hellens R.P."/>
            <person name="Schaffer R.J."/>
        </authorList>
    </citation>
    <scope>NUCLEOTIDE SEQUENCE [LARGE SCALE GENOMIC DNA]</scope>
    <source>
        <strain evidence="12">cv. Red5</strain>
    </source>
</reference>
<dbReference type="PROSITE" id="PS50119">
    <property type="entry name" value="ZF_BBOX"/>
    <property type="match status" value="2"/>
</dbReference>
<dbReference type="InterPro" id="IPR049808">
    <property type="entry name" value="CONSTANS-like_Bbox1"/>
</dbReference>
<comment type="caution">
    <text evidence="11">The sequence shown here is derived from an EMBL/GenBank/DDBJ whole genome shotgun (WGS) entry which is preliminary data.</text>
</comment>
<evidence type="ECO:0000256" key="9">
    <source>
        <dbReference type="PROSITE-ProRule" id="PRU00024"/>
    </source>
</evidence>
<name>A0A2R6R1J1_ACTCC</name>
<dbReference type="Proteomes" id="UP000241394">
    <property type="component" value="Chromosome LG10"/>
</dbReference>
<gene>
    <name evidence="11" type="ORF">CEY00_Acc11134</name>
</gene>
<dbReference type="GO" id="GO:0000976">
    <property type="term" value="F:transcription cis-regulatory region binding"/>
    <property type="evidence" value="ECO:0007669"/>
    <property type="project" value="UniProtKB-ARBA"/>
</dbReference>
<dbReference type="PANTHER" id="PTHR31832:SF87">
    <property type="entry name" value="B-BOX ZINC FINGER PROTEIN 20"/>
    <property type="match status" value="1"/>
</dbReference>
<dbReference type="Gramene" id="PSS19116">
    <property type="protein sequence ID" value="PSS19116"/>
    <property type="gene ID" value="CEY00_Acc11134"/>
</dbReference>
<keyword evidence="8" id="KW-0539">Nucleus</keyword>
<evidence type="ECO:0000256" key="7">
    <source>
        <dbReference type="ARBA" id="ARBA00023163"/>
    </source>
</evidence>
<dbReference type="GO" id="GO:0008270">
    <property type="term" value="F:zinc ion binding"/>
    <property type="evidence" value="ECO:0007669"/>
    <property type="project" value="UniProtKB-KW"/>
</dbReference>
<keyword evidence="4 9" id="KW-0863">Zinc-finger</keyword>
<dbReference type="Pfam" id="PF00643">
    <property type="entry name" value="zf-B_box"/>
    <property type="match status" value="2"/>
</dbReference>
<sequence>MKFCFFSSPQFSLSRRVGNKECETRIIIDRLERERERMKIQCDVCGKEEALVFCSADEAALCDVCDRQVHHANKLVEKHLRFALLKPSSAKEAPLCDICLDRRAILFCQEDRAILCRECDLPIHQANEHTLKHNRFLLTGARLSPYSYSSPPSHPTSSSSNACHLTAHSEIKNSVSIEHFSNPSLCDKALPASTSTSTNCRDLDQCMSQENLVSNYSISDYLMGTLPGWQADDFLNPSDSSNGFCKFLDHDVESNLCAFPSEDLGICVPQAPIQSSYIPLNGLLKGCEEAQDVMKSSRKWKQDGFTVLRFSHPLKKLRQFW</sequence>
<evidence type="ECO:0000256" key="8">
    <source>
        <dbReference type="ARBA" id="ARBA00023242"/>
    </source>
</evidence>
<evidence type="ECO:0000256" key="1">
    <source>
        <dbReference type="ARBA" id="ARBA00004123"/>
    </source>
</evidence>
<protein>
    <submittedName>
        <fullName evidence="11">B-box zinc finger protein</fullName>
    </submittedName>
</protein>
<dbReference type="OrthoDB" id="153872at2759"/>
<dbReference type="FunFam" id="3.30.160.60:FF:000856">
    <property type="entry name" value="B-box zinc finger protein 21"/>
    <property type="match status" value="1"/>
</dbReference>
<keyword evidence="6" id="KW-0805">Transcription regulation</keyword>
<keyword evidence="5" id="KW-0862">Zinc</keyword>
<evidence type="ECO:0000256" key="6">
    <source>
        <dbReference type="ARBA" id="ARBA00023015"/>
    </source>
</evidence>
<dbReference type="GO" id="GO:0006355">
    <property type="term" value="P:regulation of DNA-templated transcription"/>
    <property type="evidence" value="ECO:0007669"/>
    <property type="project" value="TreeGrafter"/>
</dbReference>
<evidence type="ECO:0000313" key="12">
    <source>
        <dbReference type="Proteomes" id="UP000241394"/>
    </source>
</evidence>
<keyword evidence="3" id="KW-0677">Repeat</keyword>
<evidence type="ECO:0000256" key="4">
    <source>
        <dbReference type="ARBA" id="ARBA00022771"/>
    </source>
</evidence>
<evidence type="ECO:0000259" key="10">
    <source>
        <dbReference type="PROSITE" id="PS50119"/>
    </source>
</evidence>
<evidence type="ECO:0000256" key="5">
    <source>
        <dbReference type="ARBA" id="ARBA00022833"/>
    </source>
</evidence>
<dbReference type="InParanoid" id="A0A2R6R1J1"/>
<dbReference type="GO" id="GO:0005634">
    <property type="term" value="C:nucleus"/>
    <property type="evidence" value="ECO:0007669"/>
    <property type="project" value="UniProtKB-SubCell"/>
</dbReference>
<keyword evidence="2" id="KW-0479">Metal-binding</keyword>
<dbReference type="SMART" id="SM00336">
    <property type="entry name" value="BBOX"/>
    <property type="match status" value="2"/>
</dbReference>
<dbReference type="EMBL" id="NKQK01000010">
    <property type="protein sequence ID" value="PSS19116.1"/>
    <property type="molecule type" value="Genomic_DNA"/>
</dbReference>
<reference evidence="11 12" key="1">
    <citation type="submission" date="2017-07" db="EMBL/GenBank/DDBJ databases">
        <title>An improved, manually edited Actinidia chinensis var. chinensis (kiwifruit) genome highlights the challenges associated with draft genomes and gene prediction in plants.</title>
        <authorList>
            <person name="Pilkington S."/>
            <person name="Crowhurst R."/>
            <person name="Hilario E."/>
            <person name="Nardozza S."/>
            <person name="Fraser L."/>
            <person name="Peng Y."/>
            <person name="Gunaseelan K."/>
            <person name="Simpson R."/>
            <person name="Tahir J."/>
            <person name="Deroles S."/>
            <person name="Templeton K."/>
            <person name="Luo Z."/>
            <person name="Davy M."/>
            <person name="Cheng C."/>
            <person name="Mcneilage M."/>
            <person name="Scaglione D."/>
            <person name="Liu Y."/>
            <person name="Zhang Q."/>
            <person name="Datson P."/>
            <person name="De Silva N."/>
            <person name="Gardiner S."/>
            <person name="Bassett H."/>
            <person name="Chagne D."/>
            <person name="Mccallum J."/>
            <person name="Dzierzon H."/>
            <person name="Deng C."/>
            <person name="Wang Y.-Y."/>
            <person name="Barron N."/>
            <person name="Manako K."/>
            <person name="Bowen J."/>
            <person name="Foster T."/>
            <person name="Erridge Z."/>
            <person name="Tiffin H."/>
            <person name="Waite C."/>
            <person name="Davies K."/>
            <person name="Grierson E."/>
            <person name="Laing W."/>
            <person name="Kirk R."/>
            <person name="Chen X."/>
            <person name="Wood M."/>
            <person name="Montefiori M."/>
            <person name="Brummell D."/>
            <person name="Schwinn K."/>
            <person name="Catanach A."/>
            <person name="Fullerton C."/>
            <person name="Li D."/>
            <person name="Meiyalaghan S."/>
            <person name="Nieuwenhuizen N."/>
            <person name="Read N."/>
            <person name="Prakash R."/>
            <person name="Hunter D."/>
            <person name="Zhang H."/>
            <person name="Mckenzie M."/>
            <person name="Knabel M."/>
            <person name="Harris A."/>
            <person name="Allan A."/>
            <person name="Chen A."/>
            <person name="Janssen B."/>
            <person name="Plunkett B."/>
            <person name="Dwamena C."/>
            <person name="Voogd C."/>
            <person name="Leif D."/>
            <person name="Lafferty D."/>
            <person name="Souleyre E."/>
            <person name="Varkonyi-Gasic E."/>
            <person name="Gambi F."/>
            <person name="Hanley J."/>
            <person name="Yao J.-L."/>
            <person name="Cheung J."/>
            <person name="David K."/>
            <person name="Warren B."/>
            <person name="Marsh K."/>
            <person name="Snowden K."/>
            <person name="Lin-Wang K."/>
            <person name="Brian L."/>
            <person name="Martinez-Sanchez M."/>
            <person name="Wang M."/>
            <person name="Ileperuma N."/>
            <person name="Macnee N."/>
            <person name="Campin R."/>
            <person name="Mcatee P."/>
            <person name="Drummond R."/>
            <person name="Espley R."/>
            <person name="Ireland H."/>
            <person name="Wu R."/>
            <person name="Atkinson R."/>
            <person name="Karunairetnam S."/>
            <person name="Bulley S."/>
            <person name="Chunkath S."/>
            <person name="Hanley Z."/>
            <person name="Storey R."/>
            <person name="Thrimawithana A."/>
            <person name="Thomson S."/>
            <person name="David C."/>
            <person name="Testolin R."/>
        </authorList>
    </citation>
    <scope>NUCLEOTIDE SEQUENCE [LARGE SCALE GENOMIC DNA]</scope>
    <source>
        <strain evidence="12">cv. Red5</strain>
        <tissue evidence="11">Young leaf</tissue>
    </source>
</reference>
<dbReference type="InterPro" id="IPR051979">
    <property type="entry name" value="B-box_zinc_finger"/>
</dbReference>
<proteinExistence type="predicted"/>
<evidence type="ECO:0000256" key="3">
    <source>
        <dbReference type="ARBA" id="ARBA00022737"/>
    </source>
</evidence>
<organism evidence="11 12">
    <name type="scientific">Actinidia chinensis var. chinensis</name>
    <name type="common">Chinese soft-hair kiwi</name>
    <dbReference type="NCBI Taxonomy" id="1590841"/>
    <lineage>
        <taxon>Eukaryota</taxon>
        <taxon>Viridiplantae</taxon>
        <taxon>Streptophyta</taxon>
        <taxon>Embryophyta</taxon>
        <taxon>Tracheophyta</taxon>
        <taxon>Spermatophyta</taxon>
        <taxon>Magnoliopsida</taxon>
        <taxon>eudicotyledons</taxon>
        <taxon>Gunneridae</taxon>
        <taxon>Pentapetalae</taxon>
        <taxon>asterids</taxon>
        <taxon>Ericales</taxon>
        <taxon>Actinidiaceae</taxon>
        <taxon>Actinidia</taxon>
    </lineage>
</organism>
<dbReference type="Gene3D" id="3.30.160.60">
    <property type="entry name" value="Classic Zinc Finger"/>
    <property type="match status" value="1"/>
</dbReference>
<evidence type="ECO:0000313" key="11">
    <source>
        <dbReference type="EMBL" id="PSS19116.1"/>
    </source>
</evidence>
<dbReference type="InterPro" id="IPR000315">
    <property type="entry name" value="Znf_B-box"/>
</dbReference>
<dbReference type="CDD" id="cd19821">
    <property type="entry name" value="Bbox1_BBX-like"/>
    <property type="match status" value="2"/>
</dbReference>
<keyword evidence="7" id="KW-0804">Transcription</keyword>
<dbReference type="PANTHER" id="PTHR31832">
    <property type="entry name" value="B-BOX ZINC FINGER PROTEIN 22"/>
    <property type="match status" value="1"/>
</dbReference>
<keyword evidence="12" id="KW-1185">Reference proteome</keyword>
<feature type="domain" description="B box-type" evidence="10">
    <location>
        <begin position="91"/>
        <end position="138"/>
    </location>
</feature>
<comment type="subcellular location">
    <subcellularLocation>
        <location evidence="1">Nucleus</location>
    </subcellularLocation>
</comment>